<gene>
    <name evidence="1" type="ORF">PVAP13_8NG026901</name>
</gene>
<dbReference type="AlphaFoldDB" id="A0A8T0P4P3"/>
<dbReference type="EMBL" id="CM029052">
    <property type="protein sequence ID" value="KAG2555735.1"/>
    <property type="molecule type" value="Genomic_DNA"/>
</dbReference>
<name>A0A8T0P4P3_PANVG</name>
<protein>
    <submittedName>
        <fullName evidence="1">Uncharacterized protein</fullName>
    </submittedName>
</protein>
<comment type="caution">
    <text evidence="1">The sequence shown here is derived from an EMBL/GenBank/DDBJ whole genome shotgun (WGS) entry which is preliminary data.</text>
</comment>
<sequence length="68" mass="7685">MSPSPLQGGAMPRSVAICKGPSKGFVIFPERSRGQRYSPLKSSILCVKISDNAWRLERRRQKMDSPFF</sequence>
<organism evidence="1 2">
    <name type="scientific">Panicum virgatum</name>
    <name type="common">Blackwell switchgrass</name>
    <dbReference type="NCBI Taxonomy" id="38727"/>
    <lineage>
        <taxon>Eukaryota</taxon>
        <taxon>Viridiplantae</taxon>
        <taxon>Streptophyta</taxon>
        <taxon>Embryophyta</taxon>
        <taxon>Tracheophyta</taxon>
        <taxon>Spermatophyta</taxon>
        <taxon>Magnoliopsida</taxon>
        <taxon>Liliopsida</taxon>
        <taxon>Poales</taxon>
        <taxon>Poaceae</taxon>
        <taxon>PACMAD clade</taxon>
        <taxon>Panicoideae</taxon>
        <taxon>Panicodae</taxon>
        <taxon>Paniceae</taxon>
        <taxon>Panicinae</taxon>
        <taxon>Panicum</taxon>
        <taxon>Panicum sect. Hiantes</taxon>
    </lineage>
</organism>
<reference evidence="1" key="1">
    <citation type="submission" date="2020-05" db="EMBL/GenBank/DDBJ databases">
        <title>WGS assembly of Panicum virgatum.</title>
        <authorList>
            <person name="Lovell J.T."/>
            <person name="Jenkins J."/>
            <person name="Shu S."/>
            <person name="Juenger T.E."/>
            <person name="Schmutz J."/>
        </authorList>
    </citation>
    <scope>NUCLEOTIDE SEQUENCE</scope>
    <source>
        <strain evidence="1">AP13</strain>
    </source>
</reference>
<accession>A0A8T0P4P3</accession>
<keyword evidence="2" id="KW-1185">Reference proteome</keyword>
<proteinExistence type="predicted"/>
<dbReference type="Proteomes" id="UP000823388">
    <property type="component" value="Chromosome 8N"/>
</dbReference>
<evidence type="ECO:0000313" key="2">
    <source>
        <dbReference type="Proteomes" id="UP000823388"/>
    </source>
</evidence>
<evidence type="ECO:0000313" key="1">
    <source>
        <dbReference type="EMBL" id="KAG2555735.1"/>
    </source>
</evidence>